<evidence type="ECO:0000256" key="2">
    <source>
        <dbReference type="ARBA" id="ARBA00022692"/>
    </source>
</evidence>
<keyword evidence="8" id="KW-1185">Reference proteome</keyword>
<feature type="transmembrane region" description="Helical" evidence="5">
    <location>
        <begin position="188"/>
        <end position="215"/>
    </location>
</feature>
<dbReference type="GO" id="GO:0016020">
    <property type="term" value="C:membrane"/>
    <property type="evidence" value="ECO:0007669"/>
    <property type="project" value="UniProtKB-SubCell"/>
</dbReference>
<dbReference type="InterPro" id="IPR020846">
    <property type="entry name" value="MFS_dom"/>
</dbReference>
<keyword evidence="2 5" id="KW-0812">Transmembrane</keyword>
<evidence type="ECO:0000256" key="4">
    <source>
        <dbReference type="ARBA" id="ARBA00023136"/>
    </source>
</evidence>
<evidence type="ECO:0000259" key="6">
    <source>
        <dbReference type="PROSITE" id="PS50850"/>
    </source>
</evidence>
<dbReference type="Gene3D" id="1.20.1250.20">
    <property type="entry name" value="MFS general substrate transporter like domains"/>
    <property type="match status" value="1"/>
</dbReference>
<dbReference type="PROSITE" id="PS50850">
    <property type="entry name" value="MFS"/>
    <property type="match status" value="1"/>
</dbReference>
<dbReference type="Pfam" id="PF00083">
    <property type="entry name" value="Sugar_tr"/>
    <property type="match status" value="1"/>
</dbReference>
<comment type="caution">
    <text evidence="7">The sequence shown here is derived from an EMBL/GenBank/DDBJ whole genome shotgun (WGS) entry which is preliminary data.</text>
</comment>
<evidence type="ECO:0000256" key="1">
    <source>
        <dbReference type="ARBA" id="ARBA00004141"/>
    </source>
</evidence>
<proteinExistence type="predicted"/>
<evidence type="ECO:0000256" key="3">
    <source>
        <dbReference type="ARBA" id="ARBA00022989"/>
    </source>
</evidence>
<keyword evidence="4 5" id="KW-0472">Membrane</keyword>
<dbReference type="AlphaFoldDB" id="A0AAW0Q4X3"/>
<accession>A0AAW0Q4X3</accession>
<feature type="domain" description="Major facilitator superfamily (MFS) profile" evidence="6">
    <location>
        <begin position="119"/>
        <end position="366"/>
    </location>
</feature>
<comment type="subcellular location">
    <subcellularLocation>
        <location evidence="1">Membrane</location>
        <topology evidence="1">Multi-pass membrane protein</topology>
    </subcellularLocation>
</comment>
<dbReference type="PANTHER" id="PTHR24064">
    <property type="entry name" value="SOLUTE CARRIER FAMILY 22 MEMBER"/>
    <property type="match status" value="1"/>
</dbReference>
<evidence type="ECO:0000313" key="7">
    <source>
        <dbReference type="EMBL" id="KAK7945742.1"/>
    </source>
</evidence>
<protein>
    <recommendedName>
        <fullName evidence="6">Major facilitator superfamily (MFS) profile domain-containing protein</fullName>
    </recommendedName>
</protein>
<sequence>MLRRRAKDFDDVTLFLGDYGPFQIALMFLLSLFIIPSGYMGVVVVFVSDTPEFHCKMNDTRMFNSTNVKDPAFLEHNSSVEPDSCTKYKERLNSTGAMQSNMEPCADGWDFSKDIYTSTIVSEVIIQLLWDFKKPLLFIQFLKMSLQWELVCENAWKVPFSSSLYFVGVLIGALACGNLSDRFGRKPILFATMAVQTIAALIQAASVNWVMFTILNSFRGFGQTSSYTASIILGSEILNPKPRMTYNLLCQSVGFAVGYALLPLFGYFIRDWRMLLVACAIPGFLVMPLWWVVPESPRWLVQKKRLIEAEVVIRRAAKMNHVSIPENIFAADECLDQTVLCFFKECLKELTDSIHLNSFLVLDMQS</sequence>
<gene>
    <name evidence="7" type="ORF">WMY93_001470</name>
</gene>
<feature type="transmembrane region" description="Helical" evidence="5">
    <location>
        <begin position="158"/>
        <end position="176"/>
    </location>
</feature>
<dbReference type="InterPro" id="IPR005828">
    <property type="entry name" value="MFS_sugar_transport-like"/>
</dbReference>
<evidence type="ECO:0000313" key="8">
    <source>
        <dbReference type="Proteomes" id="UP001460270"/>
    </source>
</evidence>
<reference evidence="8" key="1">
    <citation type="submission" date="2024-04" db="EMBL/GenBank/DDBJ databases">
        <title>Salinicola lusitanus LLJ914,a marine bacterium isolated from the Okinawa Trough.</title>
        <authorList>
            <person name="Li J."/>
        </authorList>
    </citation>
    <scope>NUCLEOTIDE SEQUENCE [LARGE SCALE GENOMIC DNA]</scope>
</reference>
<dbReference type="Proteomes" id="UP001460270">
    <property type="component" value="Unassembled WGS sequence"/>
</dbReference>
<feature type="transmembrane region" description="Helical" evidence="5">
    <location>
        <begin position="24"/>
        <end position="47"/>
    </location>
</feature>
<dbReference type="InterPro" id="IPR036259">
    <property type="entry name" value="MFS_trans_sf"/>
</dbReference>
<feature type="transmembrane region" description="Helical" evidence="5">
    <location>
        <begin position="246"/>
        <end position="269"/>
    </location>
</feature>
<dbReference type="SUPFAM" id="SSF103473">
    <property type="entry name" value="MFS general substrate transporter"/>
    <property type="match status" value="1"/>
</dbReference>
<evidence type="ECO:0000256" key="5">
    <source>
        <dbReference type="SAM" id="Phobius"/>
    </source>
</evidence>
<name>A0AAW0Q4X3_9GOBI</name>
<dbReference type="EMBL" id="JBBPFD010000001">
    <property type="protein sequence ID" value="KAK7945742.1"/>
    <property type="molecule type" value="Genomic_DNA"/>
</dbReference>
<feature type="transmembrane region" description="Helical" evidence="5">
    <location>
        <begin position="275"/>
        <end position="293"/>
    </location>
</feature>
<dbReference type="GO" id="GO:0022857">
    <property type="term" value="F:transmembrane transporter activity"/>
    <property type="evidence" value="ECO:0007669"/>
    <property type="project" value="InterPro"/>
</dbReference>
<organism evidence="7 8">
    <name type="scientific">Mugilogobius chulae</name>
    <name type="common">yellowstripe goby</name>
    <dbReference type="NCBI Taxonomy" id="88201"/>
    <lineage>
        <taxon>Eukaryota</taxon>
        <taxon>Metazoa</taxon>
        <taxon>Chordata</taxon>
        <taxon>Craniata</taxon>
        <taxon>Vertebrata</taxon>
        <taxon>Euteleostomi</taxon>
        <taxon>Actinopterygii</taxon>
        <taxon>Neopterygii</taxon>
        <taxon>Teleostei</taxon>
        <taxon>Neoteleostei</taxon>
        <taxon>Acanthomorphata</taxon>
        <taxon>Gobiaria</taxon>
        <taxon>Gobiiformes</taxon>
        <taxon>Gobioidei</taxon>
        <taxon>Gobiidae</taxon>
        <taxon>Gobionellinae</taxon>
        <taxon>Mugilogobius</taxon>
    </lineage>
</organism>
<keyword evidence="3 5" id="KW-1133">Transmembrane helix</keyword>